<protein>
    <submittedName>
        <fullName evidence="2">Uncharacterized protein</fullName>
    </submittedName>
</protein>
<evidence type="ECO:0000256" key="1">
    <source>
        <dbReference type="SAM" id="MobiDB-lite"/>
    </source>
</evidence>
<organism evidence="2 3">
    <name type="scientific">Mycobacterium kansasii</name>
    <dbReference type="NCBI Taxonomy" id="1768"/>
    <lineage>
        <taxon>Bacteria</taxon>
        <taxon>Bacillati</taxon>
        <taxon>Actinomycetota</taxon>
        <taxon>Actinomycetes</taxon>
        <taxon>Mycobacteriales</taxon>
        <taxon>Mycobacteriaceae</taxon>
        <taxon>Mycobacterium</taxon>
    </lineage>
</organism>
<comment type="caution">
    <text evidence="2">The sequence shown here is derived from an EMBL/GenBank/DDBJ whole genome shotgun (WGS) entry which is preliminary data.</text>
</comment>
<gene>
    <name evidence="2" type="ORF">BZL30_9489</name>
</gene>
<dbReference type="Proteomes" id="UP000189229">
    <property type="component" value="Unassembled WGS sequence"/>
</dbReference>
<dbReference type="EMBL" id="MVBM01000019">
    <property type="protein sequence ID" value="OOK63406.1"/>
    <property type="molecule type" value="Genomic_DNA"/>
</dbReference>
<sequence>MPTWCRRHQGGPPNGDDTRYISVARPANERCIRKRQPGQARHHRGPALRVRKSALRALVEQADVFIHSMRSKAINRLASAIPR</sequence>
<reference evidence="2 3" key="1">
    <citation type="submission" date="2017-02" db="EMBL/GenBank/DDBJ databases">
        <title>Complete genome sequences of Mycobacterium kansasii strains isolated from rhesus macaques.</title>
        <authorList>
            <person name="Panda A."/>
            <person name="Nagaraj S."/>
            <person name="Zhao X."/>
            <person name="Tettelin H."/>
            <person name="Detolla L.J."/>
        </authorList>
    </citation>
    <scope>NUCLEOTIDE SEQUENCE [LARGE SCALE GENOMIC DNA]</scope>
    <source>
        <strain evidence="2 3">11-3813</strain>
    </source>
</reference>
<evidence type="ECO:0000313" key="3">
    <source>
        <dbReference type="Proteomes" id="UP000189229"/>
    </source>
</evidence>
<feature type="region of interest" description="Disordered" evidence="1">
    <location>
        <begin position="1"/>
        <end position="20"/>
    </location>
</feature>
<dbReference type="AlphaFoldDB" id="A0A1V3WAG8"/>
<name>A0A1V3WAG8_MYCKA</name>
<proteinExistence type="predicted"/>
<evidence type="ECO:0000313" key="2">
    <source>
        <dbReference type="EMBL" id="OOK63406.1"/>
    </source>
</evidence>
<accession>A0A1V3WAG8</accession>